<feature type="signal peptide" evidence="2">
    <location>
        <begin position="1"/>
        <end position="24"/>
    </location>
</feature>
<dbReference type="PROSITE" id="PS51257">
    <property type="entry name" value="PROKAR_LIPOPROTEIN"/>
    <property type="match status" value="1"/>
</dbReference>
<dbReference type="Gene3D" id="3.10.570.10">
    <property type="entry name" value="sex pheromone staph- cam373 precursor domain"/>
    <property type="match status" value="1"/>
</dbReference>
<evidence type="ECO:0000313" key="3">
    <source>
        <dbReference type="EMBL" id="MRI85748.1"/>
    </source>
</evidence>
<feature type="region of interest" description="Disordered" evidence="1">
    <location>
        <begin position="120"/>
        <end position="166"/>
    </location>
</feature>
<name>A0A6I2GML9_9LACT</name>
<reference evidence="3 4" key="1">
    <citation type="submission" date="2019-11" db="EMBL/GenBank/DDBJ databases">
        <title>Characterisation of Fundicoccus ignavus gen. nov. sp. nov., a novel genus of the family Aerococcaceae isolated from bulk tank milk.</title>
        <authorList>
            <person name="Siebert A."/>
            <person name="Huptas C."/>
            <person name="Wenning M."/>
            <person name="Scherer S."/>
            <person name="Doll E.V."/>
        </authorList>
    </citation>
    <scope>NUCLEOTIDE SEQUENCE [LARGE SCALE GENOMIC DNA]</scope>
    <source>
        <strain evidence="3 4">WS4759</strain>
    </source>
</reference>
<gene>
    <name evidence="3" type="ORF">GIY09_07700</name>
</gene>
<evidence type="ECO:0000256" key="1">
    <source>
        <dbReference type="SAM" id="MobiDB-lite"/>
    </source>
</evidence>
<feature type="chain" id="PRO_5039225551" evidence="2">
    <location>
        <begin position="25"/>
        <end position="410"/>
    </location>
</feature>
<keyword evidence="2" id="KW-0732">Signal</keyword>
<protein>
    <submittedName>
        <fullName evidence="3">CamS family sex pheromone protein</fullName>
    </submittedName>
</protein>
<feature type="compositionally biased region" description="Acidic residues" evidence="1">
    <location>
        <begin position="141"/>
        <end position="164"/>
    </location>
</feature>
<dbReference type="RefSeq" id="WP_153863634.1">
    <property type="nucleotide sequence ID" value="NZ_WJQS01000006.1"/>
</dbReference>
<dbReference type="CDD" id="cd13441">
    <property type="entry name" value="CamS_repeat_1"/>
    <property type="match status" value="1"/>
</dbReference>
<dbReference type="PIRSF" id="PIRSF012509">
    <property type="entry name" value="CamS"/>
    <property type="match status" value="1"/>
</dbReference>
<dbReference type="Proteomes" id="UP000430975">
    <property type="component" value="Unassembled WGS sequence"/>
</dbReference>
<dbReference type="InterPro" id="IPR011426">
    <property type="entry name" value="CamS"/>
</dbReference>
<comment type="caution">
    <text evidence="3">The sequence shown here is derived from an EMBL/GenBank/DDBJ whole genome shotgun (WGS) entry which is preliminary data.</text>
</comment>
<dbReference type="EMBL" id="WJQS01000006">
    <property type="protein sequence ID" value="MRI85748.1"/>
    <property type="molecule type" value="Genomic_DNA"/>
</dbReference>
<keyword evidence="4" id="KW-1185">Reference proteome</keyword>
<evidence type="ECO:0000313" key="4">
    <source>
        <dbReference type="Proteomes" id="UP000430975"/>
    </source>
</evidence>
<evidence type="ECO:0000256" key="2">
    <source>
        <dbReference type="SAM" id="SignalP"/>
    </source>
</evidence>
<organism evidence="3 4">
    <name type="scientific">Fundicoccus ignavus</name>
    <dbReference type="NCBI Taxonomy" id="2664442"/>
    <lineage>
        <taxon>Bacteria</taxon>
        <taxon>Bacillati</taxon>
        <taxon>Bacillota</taxon>
        <taxon>Bacilli</taxon>
        <taxon>Lactobacillales</taxon>
        <taxon>Aerococcaceae</taxon>
        <taxon>Fundicoccus</taxon>
    </lineage>
</organism>
<dbReference type="Pfam" id="PF07537">
    <property type="entry name" value="CamS"/>
    <property type="match status" value="2"/>
</dbReference>
<dbReference type="CDD" id="cd13440">
    <property type="entry name" value="CamS_repeat_2"/>
    <property type="match status" value="1"/>
</dbReference>
<dbReference type="AlphaFoldDB" id="A0A6I2GML9"/>
<accession>A0A6I2GML9</accession>
<sequence>MKNKLSKLFSLAAVALLLSGCLNNLEGQNETVELGPDEVVVQTTANQLSNEYYRSVILDNRYQLSASASADTSLNSSGNSFAFEEGLLRISQDIFPTDQYYMQEGQLIDGDTLTNWVSRESETNPEGLNPALPVTSTQEETTTEESVDPADDPEGIDETAEVTEESNQVIVDLDSSPIYLSQIMEKNIMVETDEGFALGGIVIGLAMNSVYQYTDAEGVVYEQEISLGEMRERGKAYANIIVGRLRNTEQLRSVPIVVGIFQQAPSNTTVGGNYVLDGISREGNYVTDWTERNEYRVSLPVINNTEAGDQYLFFDTFRQDIINFFPHLNGISGEALYIDNGLATLDIEIITQFYSQTEITALTQHVTDVAQRTLPEGIGLEIKIQSAAGTEAFVGRQPGESQISSHVFRQ</sequence>
<proteinExistence type="predicted"/>